<organism evidence="1 2">
    <name type="scientific">Conger conger</name>
    <name type="common">Conger eel</name>
    <name type="synonym">Muraena conger</name>
    <dbReference type="NCBI Taxonomy" id="82655"/>
    <lineage>
        <taxon>Eukaryota</taxon>
        <taxon>Metazoa</taxon>
        <taxon>Chordata</taxon>
        <taxon>Craniata</taxon>
        <taxon>Vertebrata</taxon>
        <taxon>Euteleostomi</taxon>
        <taxon>Actinopterygii</taxon>
        <taxon>Neopterygii</taxon>
        <taxon>Teleostei</taxon>
        <taxon>Anguilliformes</taxon>
        <taxon>Congridae</taxon>
        <taxon>Conger</taxon>
    </lineage>
</organism>
<protein>
    <submittedName>
        <fullName evidence="1">Uncharacterized protein</fullName>
    </submittedName>
</protein>
<sequence>MGGNTTENVMFQLSYPRSRNFESKNSDDILHCGYHHFLCRWLHVTSPDGLLHQRLENAADCHGCSRSFQFPHLEVHPGVSSMASLSGPGGGRRGHFERCCQDEQSHNPGGHLSASPGTYYKSLPYILMGSLCVFGGLLSLLLPETYGMPLPETIDHMQTIQRCKKKQTSNII</sequence>
<evidence type="ECO:0000313" key="2">
    <source>
        <dbReference type="Proteomes" id="UP001152803"/>
    </source>
</evidence>
<reference evidence="1" key="1">
    <citation type="journal article" date="2023" name="Science">
        <title>Genome structures resolve the early diversification of teleost fishes.</title>
        <authorList>
            <person name="Parey E."/>
            <person name="Louis A."/>
            <person name="Montfort J."/>
            <person name="Bouchez O."/>
            <person name="Roques C."/>
            <person name="Iampietro C."/>
            <person name="Lluch J."/>
            <person name="Castinel A."/>
            <person name="Donnadieu C."/>
            <person name="Desvignes T."/>
            <person name="Floi Bucao C."/>
            <person name="Jouanno E."/>
            <person name="Wen M."/>
            <person name="Mejri S."/>
            <person name="Dirks R."/>
            <person name="Jansen H."/>
            <person name="Henkel C."/>
            <person name="Chen W.J."/>
            <person name="Zahm M."/>
            <person name="Cabau C."/>
            <person name="Klopp C."/>
            <person name="Thompson A.W."/>
            <person name="Robinson-Rechavi M."/>
            <person name="Braasch I."/>
            <person name="Lecointre G."/>
            <person name="Bobe J."/>
            <person name="Postlethwait J.H."/>
            <person name="Berthelot C."/>
            <person name="Roest Crollius H."/>
            <person name="Guiguen Y."/>
        </authorList>
    </citation>
    <scope>NUCLEOTIDE SEQUENCE</scope>
    <source>
        <strain evidence="1">Concon-B</strain>
    </source>
</reference>
<accession>A0A9Q1I2X0</accession>
<evidence type="ECO:0000313" key="1">
    <source>
        <dbReference type="EMBL" id="KAJ8276713.1"/>
    </source>
</evidence>
<dbReference type="EMBL" id="JAFJMO010000005">
    <property type="protein sequence ID" value="KAJ8276713.1"/>
    <property type="molecule type" value="Genomic_DNA"/>
</dbReference>
<comment type="caution">
    <text evidence="1">The sequence shown here is derived from an EMBL/GenBank/DDBJ whole genome shotgun (WGS) entry which is preliminary data.</text>
</comment>
<dbReference type="Proteomes" id="UP001152803">
    <property type="component" value="Unassembled WGS sequence"/>
</dbReference>
<keyword evidence="2" id="KW-1185">Reference proteome</keyword>
<proteinExistence type="predicted"/>
<name>A0A9Q1I2X0_CONCO</name>
<dbReference type="AlphaFoldDB" id="A0A9Q1I2X0"/>
<gene>
    <name evidence="1" type="ORF">COCON_G00084650</name>
</gene>